<dbReference type="PANTHER" id="PTHR30354:SF25">
    <property type="entry name" value="INNER MEMBRANE PERMEASE YGBN"/>
    <property type="match status" value="1"/>
</dbReference>
<feature type="transmembrane region" description="Helical" evidence="1">
    <location>
        <begin position="6"/>
        <end position="22"/>
    </location>
</feature>
<protein>
    <submittedName>
        <fullName evidence="2">GntP family permease</fullName>
    </submittedName>
</protein>
<dbReference type="RefSeq" id="WP_237853160.1">
    <property type="nucleotide sequence ID" value="NZ_JAKLWS010000006.1"/>
</dbReference>
<reference evidence="2" key="1">
    <citation type="submission" date="2022-01" db="EMBL/GenBank/DDBJ databases">
        <authorList>
            <person name="Wang Y."/>
        </authorList>
    </citation>
    <scope>NUCLEOTIDE SEQUENCE</scope>
    <source>
        <strain evidence="2">WB101</strain>
    </source>
</reference>
<feature type="transmembrane region" description="Helical" evidence="1">
    <location>
        <begin position="427"/>
        <end position="451"/>
    </location>
</feature>
<dbReference type="NCBIfam" id="TIGR00791">
    <property type="entry name" value="gntP"/>
    <property type="match status" value="1"/>
</dbReference>
<feature type="transmembrane region" description="Helical" evidence="1">
    <location>
        <begin position="229"/>
        <end position="248"/>
    </location>
</feature>
<organism evidence="2 3">
    <name type="scientific">Rhodohalobacter sulfatireducens</name>
    <dbReference type="NCBI Taxonomy" id="2911366"/>
    <lineage>
        <taxon>Bacteria</taxon>
        <taxon>Pseudomonadati</taxon>
        <taxon>Balneolota</taxon>
        <taxon>Balneolia</taxon>
        <taxon>Balneolales</taxon>
        <taxon>Balneolaceae</taxon>
        <taxon>Rhodohalobacter</taxon>
    </lineage>
</organism>
<reference evidence="2" key="2">
    <citation type="submission" date="2024-05" db="EMBL/GenBank/DDBJ databases">
        <title>Rhodohalobacter halophilus gen. nov., sp. nov., a moderately halophilic member of the family Balneolaceae.</title>
        <authorList>
            <person name="Xia J."/>
        </authorList>
    </citation>
    <scope>NUCLEOTIDE SEQUENCE</scope>
    <source>
        <strain evidence="2">WB101</strain>
    </source>
</reference>
<evidence type="ECO:0000313" key="3">
    <source>
        <dbReference type="Proteomes" id="UP001165366"/>
    </source>
</evidence>
<evidence type="ECO:0000313" key="2">
    <source>
        <dbReference type="EMBL" id="MCG2588318.1"/>
    </source>
</evidence>
<dbReference type="Proteomes" id="UP001165366">
    <property type="component" value="Unassembled WGS sequence"/>
</dbReference>
<feature type="transmembrane region" description="Helical" evidence="1">
    <location>
        <begin position="140"/>
        <end position="158"/>
    </location>
</feature>
<sequence length="452" mass="47773">MENFQLLAATILGVGLLLVLVTRFKINAFISLLIASIFVGLGAGMPAADVLSSMQEGMGGTLGFVATVVGLGAIFGQILEHSGGAESVARTLIRKFGRDKASWSMVITGFVVAIPVFLDVGFIILVPLIYALSRDTGKSLLYYGIPLLAGLAVTHAFIPPTPGPIAVADILGADLGWVILFGFIVGIPTAIIAGPVFGKYIANRIHVPVPDYVEMDEHHDDEDADLPPFSLLILIISVPLILILGNTITEALLDQAVIEPQFWTETLIFIGHPFSALTAAVLIAMYWLGVRRGTTRDTLSELSMEAMKPAGVIILITGAGGVFKQVLINSGVGDMLAGGMADLGLPLIVLAWLIAMAVRVTQGSATVAMITAAGILSPILVSFDVSEPHKALIVLAIAAGATTLSHVNDSGFWLVNRYFGMSEKDTLKSWTVMETIISLVGFSLAFALSFFV</sequence>
<keyword evidence="1" id="KW-1133">Transmembrane helix</keyword>
<keyword evidence="1" id="KW-0812">Transmembrane</keyword>
<feature type="transmembrane region" description="Helical" evidence="1">
    <location>
        <begin position="340"/>
        <end position="358"/>
    </location>
</feature>
<accession>A0ABS9KBV7</accession>
<dbReference type="EMBL" id="JAKLWS010000006">
    <property type="protein sequence ID" value="MCG2588318.1"/>
    <property type="molecule type" value="Genomic_DNA"/>
</dbReference>
<feature type="transmembrane region" description="Helical" evidence="1">
    <location>
        <begin position="365"/>
        <end position="385"/>
    </location>
</feature>
<keyword evidence="1" id="KW-0472">Membrane</keyword>
<dbReference type="PIRSF" id="PIRSF002746">
    <property type="entry name" value="Gluconate_transporter"/>
    <property type="match status" value="1"/>
</dbReference>
<feature type="transmembrane region" description="Helical" evidence="1">
    <location>
        <begin position="391"/>
        <end position="415"/>
    </location>
</feature>
<feature type="transmembrane region" description="Helical" evidence="1">
    <location>
        <begin position="103"/>
        <end position="128"/>
    </location>
</feature>
<feature type="transmembrane region" description="Helical" evidence="1">
    <location>
        <begin position="310"/>
        <end position="328"/>
    </location>
</feature>
<dbReference type="Pfam" id="PF02447">
    <property type="entry name" value="GntP_permease"/>
    <property type="match status" value="1"/>
</dbReference>
<gene>
    <name evidence="2" type="ORF">L6773_07045</name>
</gene>
<feature type="transmembrane region" description="Helical" evidence="1">
    <location>
        <begin position="178"/>
        <end position="197"/>
    </location>
</feature>
<proteinExistence type="predicted"/>
<dbReference type="PANTHER" id="PTHR30354">
    <property type="entry name" value="GNT FAMILY GLUCONATE TRANSPORTER"/>
    <property type="match status" value="1"/>
</dbReference>
<dbReference type="InterPro" id="IPR003474">
    <property type="entry name" value="Glcn_transporter"/>
</dbReference>
<keyword evidence="3" id="KW-1185">Reference proteome</keyword>
<feature type="transmembrane region" description="Helical" evidence="1">
    <location>
        <begin position="268"/>
        <end position="289"/>
    </location>
</feature>
<comment type="caution">
    <text evidence="2">The sequence shown here is derived from an EMBL/GenBank/DDBJ whole genome shotgun (WGS) entry which is preliminary data.</text>
</comment>
<name>A0ABS9KBV7_9BACT</name>
<evidence type="ECO:0000256" key="1">
    <source>
        <dbReference type="SAM" id="Phobius"/>
    </source>
</evidence>
<feature type="transmembrane region" description="Helical" evidence="1">
    <location>
        <begin position="29"/>
        <end position="48"/>
    </location>
</feature>